<name>A0A0A9ACZ1_ARUDO</name>
<dbReference type="EMBL" id="GBRH01248386">
    <property type="protein sequence ID" value="JAD49509.1"/>
    <property type="molecule type" value="Transcribed_RNA"/>
</dbReference>
<organism evidence="1">
    <name type="scientific">Arundo donax</name>
    <name type="common">Giant reed</name>
    <name type="synonym">Donax arundinaceus</name>
    <dbReference type="NCBI Taxonomy" id="35708"/>
    <lineage>
        <taxon>Eukaryota</taxon>
        <taxon>Viridiplantae</taxon>
        <taxon>Streptophyta</taxon>
        <taxon>Embryophyta</taxon>
        <taxon>Tracheophyta</taxon>
        <taxon>Spermatophyta</taxon>
        <taxon>Magnoliopsida</taxon>
        <taxon>Liliopsida</taxon>
        <taxon>Poales</taxon>
        <taxon>Poaceae</taxon>
        <taxon>PACMAD clade</taxon>
        <taxon>Arundinoideae</taxon>
        <taxon>Arundineae</taxon>
        <taxon>Arundo</taxon>
    </lineage>
</organism>
<proteinExistence type="predicted"/>
<evidence type="ECO:0000313" key="1">
    <source>
        <dbReference type="EMBL" id="JAD49509.1"/>
    </source>
</evidence>
<sequence>MQKSFLKYNKREKLMYPQEKKYLNFFIKCLC</sequence>
<dbReference type="AlphaFoldDB" id="A0A0A9ACZ1"/>
<reference evidence="1" key="2">
    <citation type="journal article" date="2015" name="Data Brief">
        <title>Shoot transcriptome of the giant reed, Arundo donax.</title>
        <authorList>
            <person name="Barrero R.A."/>
            <person name="Guerrero F.D."/>
            <person name="Moolhuijzen P."/>
            <person name="Goolsby J.A."/>
            <person name="Tidwell J."/>
            <person name="Bellgard S.E."/>
            <person name="Bellgard M.I."/>
        </authorList>
    </citation>
    <scope>NUCLEOTIDE SEQUENCE</scope>
    <source>
        <tissue evidence="1">Shoot tissue taken approximately 20 cm above the soil surface</tissue>
    </source>
</reference>
<accession>A0A0A9ACZ1</accession>
<reference evidence="1" key="1">
    <citation type="submission" date="2014-09" db="EMBL/GenBank/DDBJ databases">
        <authorList>
            <person name="Magalhaes I.L.F."/>
            <person name="Oliveira U."/>
            <person name="Santos F.R."/>
            <person name="Vidigal T.H.D.A."/>
            <person name="Brescovit A.D."/>
            <person name="Santos A.J."/>
        </authorList>
    </citation>
    <scope>NUCLEOTIDE SEQUENCE</scope>
    <source>
        <tissue evidence="1">Shoot tissue taken approximately 20 cm above the soil surface</tissue>
    </source>
</reference>
<protein>
    <submittedName>
        <fullName evidence="1">Uncharacterized protein</fullName>
    </submittedName>
</protein>